<dbReference type="EMBL" id="CAEZWI010000004">
    <property type="protein sequence ID" value="CAB4643473.1"/>
    <property type="molecule type" value="Genomic_DNA"/>
</dbReference>
<sequence>MQPATVTGVGAWPGTDVHEVAVTIRDVCPDFPHLAELPERGPGAEMIGRTMGLISQIASDFSVSTVPTGWRLTSARGKDMLRAASFMSNDLDEIEAVYEGYEGDFKIQVVGPWTLAASVEIRSGEKLLRDLGAVSDLAQALASAVESHVADVARRLPSARIAVQFDEPLLRDVLRGSVPTQSGWAAYASVEPATVGETLKAVRSAHSGTTIVHSCADEIPFDLIRQSGFSAISYDVALVGDMATDYLGEQIEAGGFVILGIEPSTTARAVAGVRRLGGRIGYSDEDWNSHIVLSPPCDLIDMPLSQARERMESLSEVSRALVEVDQ</sequence>
<gene>
    <name evidence="2" type="ORF">UFOPK2171_00632</name>
    <name evidence="1" type="ORF">UFOPK2237_00069</name>
</gene>
<proteinExistence type="predicted"/>
<dbReference type="Gene3D" id="3.20.20.210">
    <property type="match status" value="1"/>
</dbReference>
<evidence type="ECO:0000313" key="2">
    <source>
        <dbReference type="EMBL" id="CAB4650632.1"/>
    </source>
</evidence>
<evidence type="ECO:0000313" key="1">
    <source>
        <dbReference type="EMBL" id="CAB4643473.1"/>
    </source>
</evidence>
<protein>
    <submittedName>
        <fullName evidence="1">Unannotated protein</fullName>
    </submittedName>
</protein>
<dbReference type="SUPFAM" id="SSF51726">
    <property type="entry name" value="UROD/MetE-like"/>
    <property type="match status" value="1"/>
</dbReference>
<organism evidence="1">
    <name type="scientific">freshwater metagenome</name>
    <dbReference type="NCBI Taxonomy" id="449393"/>
    <lineage>
        <taxon>unclassified sequences</taxon>
        <taxon>metagenomes</taxon>
        <taxon>ecological metagenomes</taxon>
    </lineage>
</organism>
<dbReference type="EMBL" id="CAEZWD010000071">
    <property type="protein sequence ID" value="CAB4650632.1"/>
    <property type="molecule type" value="Genomic_DNA"/>
</dbReference>
<accession>A0A6J6K535</accession>
<name>A0A6J6K535_9ZZZZ</name>
<reference evidence="1" key="1">
    <citation type="submission" date="2020-05" db="EMBL/GenBank/DDBJ databases">
        <authorList>
            <person name="Chiriac C."/>
            <person name="Salcher M."/>
            <person name="Ghai R."/>
            <person name="Kavagutti S V."/>
        </authorList>
    </citation>
    <scope>NUCLEOTIDE SEQUENCE</scope>
</reference>
<dbReference type="AlphaFoldDB" id="A0A6J6K535"/>
<dbReference type="InterPro" id="IPR038071">
    <property type="entry name" value="UROD/MetE-like_sf"/>
</dbReference>